<dbReference type="Pfam" id="PF00226">
    <property type="entry name" value="DnaJ"/>
    <property type="match status" value="1"/>
</dbReference>
<evidence type="ECO:0000313" key="3">
    <source>
        <dbReference type="Proteomes" id="UP001497392"/>
    </source>
</evidence>
<dbReference type="Proteomes" id="UP001497392">
    <property type="component" value="Unassembled WGS sequence"/>
</dbReference>
<dbReference type="PANTHER" id="PTHR45376:SF1">
    <property type="entry name" value="CHAPERONE DNAJ-DOMAIN SUPERFAMILY PROTEIN-RELATED"/>
    <property type="match status" value="1"/>
</dbReference>
<dbReference type="SUPFAM" id="SSF46565">
    <property type="entry name" value="Chaperone J-domain"/>
    <property type="match status" value="1"/>
</dbReference>
<evidence type="ECO:0000259" key="1">
    <source>
        <dbReference type="PROSITE" id="PS50076"/>
    </source>
</evidence>
<name>A0ABP1FZQ3_9CHLO</name>
<dbReference type="Gene3D" id="1.10.287.110">
    <property type="entry name" value="DnaJ domain"/>
    <property type="match status" value="1"/>
</dbReference>
<dbReference type="InterPro" id="IPR001623">
    <property type="entry name" value="DnaJ_domain"/>
</dbReference>
<gene>
    <name evidence="2" type="primary">g7721</name>
    <name evidence="2" type="ORF">VP750_LOCUS6610</name>
</gene>
<dbReference type="SMART" id="SM00271">
    <property type="entry name" value="DnaJ"/>
    <property type="match status" value="1"/>
</dbReference>
<sequence length="258" mass="29588">MQPALRQACFQASLPFQLRSKSSASGAWQAHGNRSQSRRERRIKRQAQNHLLKHICSQADWSFQSPCSQAFRASEAHIPDTQLWHFLHKGRDTSRRARRGWVKWLKQGGSAQRGREQARHSTWSHAHWGERWQEASGKRHSSEEWQSWGRQHRHHFAESFYARFCGYQEPEYPRQQTADAGSGQDPSCHTDRMHAKSLRLLGIGTSRGLTSAKLGEAFRACALAWHPDRHVGAYKHAAEARFKEVQAAYTVLRSLCAG</sequence>
<comment type="caution">
    <text evidence="2">The sequence shown here is derived from an EMBL/GenBank/DDBJ whole genome shotgun (WGS) entry which is preliminary data.</text>
</comment>
<dbReference type="InterPro" id="IPR036869">
    <property type="entry name" value="J_dom_sf"/>
</dbReference>
<accession>A0ABP1FZQ3</accession>
<dbReference type="PANTHER" id="PTHR45376">
    <property type="entry name" value="CHAPERONE DNAJ-DOMAIN SUPERFAMILY PROTEIN-RELATED"/>
    <property type="match status" value="1"/>
</dbReference>
<dbReference type="PROSITE" id="PS50076">
    <property type="entry name" value="DNAJ_2"/>
    <property type="match status" value="1"/>
</dbReference>
<dbReference type="CDD" id="cd06257">
    <property type="entry name" value="DnaJ"/>
    <property type="match status" value="1"/>
</dbReference>
<dbReference type="EMBL" id="CAXHTA020000012">
    <property type="protein sequence ID" value="CAL5224951.1"/>
    <property type="molecule type" value="Genomic_DNA"/>
</dbReference>
<organism evidence="2 3">
    <name type="scientific">Coccomyxa viridis</name>
    <dbReference type="NCBI Taxonomy" id="1274662"/>
    <lineage>
        <taxon>Eukaryota</taxon>
        <taxon>Viridiplantae</taxon>
        <taxon>Chlorophyta</taxon>
        <taxon>core chlorophytes</taxon>
        <taxon>Trebouxiophyceae</taxon>
        <taxon>Trebouxiophyceae incertae sedis</taxon>
        <taxon>Coccomyxaceae</taxon>
        <taxon>Coccomyxa</taxon>
    </lineage>
</organism>
<keyword evidence="3" id="KW-1185">Reference proteome</keyword>
<protein>
    <submittedName>
        <fullName evidence="2">G7721 protein</fullName>
    </submittedName>
</protein>
<proteinExistence type="predicted"/>
<feature type="domain" description="J" evidence="1">
    <location>
        <begin position="196"/>
        <end position="257"/>
    </location>
</feature>
<evidence type="ECO:0000313" key="2">
    <source>
        <dbReference type="EMBL" id="CAL5224951.1"/>
    </source>
</evidence>
<reference evidence="2 3" key="1">
    <citation type="submission" date="2024-06" db="EMBL/GenBank/DDBJ databases">
        <authorList>
            <person name="Kraege A."/>
            <person name="Thomma B."/>
        </authorList>
    </citation>
    <scope>NUCLEOTIDE SEQUENCE [LARGE SCALE GENOMIC DNA]</scope>
</reference>